<evidence type="ECO:0000256" key="2">
    <source>
        <dbReference type="SAM" id="MobiDB-lite"/>
    </source>
</evidence>
<dbReference type="GeneID" id="20674136"/>
<feature type="compositionally biased region" description="Low complexity" evidence="2">
    <location>
        <begin position="143"/>
        <end position="158"/>
    </location>
</feature>
<keyword evidence="4" id="KW-1185">Reference proteome</keyword>
<feature type="compositionally biased region" description="Low complexity" evidence="2">
    <location>
        <begin position="628"/>
        <end position="637"/>
    </location>
</feature>
<feature type="compositionally biased region" description="Polar residues" evidence="2">
    <location>
        <begin position="124"/>
        <end position="140"/>
    </location>
</feature>
<feature type="compositionally biased region" description="Basic and acidic residues" evidence="2">
    <location>
        <begin position="195"/>
        <end position="207"/>
    </location>
</feature>
<dbReference type="InParanoid" id="W4KCE3"/>
<feature type="region of interest" description="Disordered" evidence="2">
    <location>
        <begin position="518"/>
        <end position="538"/>
    </location>
</feature>
<feature type="compositionally biased region" description="Basic and acidic residues" evidence="2">
    <location>
        <begin position="111"/>
        <end position="122"/>
    </location>
</feature>
<accession>W4KCE3</accession>
<protein>
    <submittedName>
        <fullName evidence="3">Uncharacterized protein</fullName>
    </submittedName>
</protein>
<feature type="region of interest" description="Disordered" evidence="2">
    <location>
        <begin position="628"/>
        <end position="707"/>
    </location>
</feature>
<dbReference type="OrthoDB" id="432685at2759"/>
<dbReference type="KEGG" id="hir:HETIRDRAFT_426691"/>
<organism evidence="3 4">
    <name type="scientific">Heterobasidion irregulare (strain TC 32-1)</name>
    <dbReference type="NCBI Taxonomy" id="747525"/>
    <lineage>
        <taxon>Eukaryota</taxon>
        <taxon>Fungi</taxon>
        <taxon>Dikarya</taxon>
        <taxon>Basidiomycota</taxon>
        <taxon>Agaricomycotina</taxon>
        <taxon>Agaricomycetes</taxon>
        <taxon>Russulales</taxon>
        <taxon>Bondarzewiaceae</taxon>
        <taxon>Heterobasidion</taxon>
        <taxon>Heterobasidion annosum species complex</taxon>
    </lineage>
</organism>
<feature type="compositionally biased region" description="Polar residues" evidence="2">
    <location>
        <begin position="174"/>
        <end position="186"/>
    </location>
</feature>
<dbReference type="Proteomes" id="UP000030671">
    <property type="component" value="Unassembled WGS sequence"/>
</dbReference>
<name>W4KCE3_HETIT</name>
<proteinExistence type="predicted"/>
<dbReference type="AlphaFoldDB" id="W4KCE3"/>
<keyword evidence="1" id="KW-0175">Coiled coil</keyword>
<dbReference type="eggNOG" id="ENOG502S54B">
    <property type="taxonomic scope" value="Eukaryota"/>
</dbReference>
<feature type="compositionally biased region" description="Polar residues" evidence="2">
    <location>
        <begin position="638"/>
        <end position="661"/>
    </location>
</feature>
<evidence type="ECO:0000313" key="4">
    <source>
        <dbReference type="Proteomes" id="UP000030671"/>
    </source>
</evidence>
<dbReference type="EMBL" id="KI925457">
    <property type="protein sequence ID" value="ETW83438.1"/>
    <property type="molecule type" value="Genomic_DNA"/>
</dbReference>
<feature type="compositionally biased region" description="Polar residues" evidence="2">
    <location>
        <begin position="520"/>
        <end position="538"/>
    </location>
</feature>
<sequence>MAAQSVYGRNRQSVADIDQELHDIFSVHPQSYTNKDGEVALEAQYLPDVFATYREEFGIELMTPDEMNGFSNIINTQPALEATPGTILALVAMRTSNSPTENADEDSPEGEEFRGRSDERDYSGYNSRSSSMESNGTSVYRLSGSRPPSRPQSRNGPRTPAKDSVFDAQKRQRTTPLGKTAPSSWSKRPVAPSRRKSDAGGHSRALSDSEPQPPLSPTTSVDTIGSPTLVSPSSRPHSRTQSQPQAHFNSVNFPHPYGLSGRESPTDMGPPYADPANPMYDDLEEDINSLPMPRSLDFESEDDDDDSALGLILDHERSATSSTVSMEPTERMEALQRVNAELGKKLMEAERTLQNRLADHEMELEEMEARLEEAKGELSAAKREEKELRNKEKSHITQISVLEVEIAKVQKSLETSRASYESLQKQYKEQLSQSEELRNTLRLKDQEIKENQEVAALQLIEINKWSKEHDAYEDRIGILEGELAMAHEAQSSLDEQKQENLMLKETIDRMRFDMDELRNGLSSSTNGPHSGGSSAVNSMSKSLGAELLSHMGKGGWEEDEDDDKSSNSTLEAHELESQDEDTESEDVIQTIITRTTRRGPNRANKVQAITIEDNRVYADAYTQYDVSQFTSSSSTQTDLQRVSTSGTQTEPPRTMSFSIQTDPALPKATTEVEIQTDEPEPSRSPSPTEADESMTSSSSTVLPPTPKAKAATLDPIQADLPPSYNQAASQALLHDLDHLLNADDLTFANISDPQARRDLRIAAEILKKWHKGTHLPVRGVDGGVSPEAIEEWRALKQELGVDCTIIDKIIAASPRTEGTRPPRDSSSRRNRFYNIYNTYVYGARGEGKAGISSLVSHLLLCVGASAAVFIAMSPFLAQQYVVPGGPTYYDRAAWTSFNTMHASGEGFANDGTAAVWHFLGRLGGGAAHIVRGFPT</sequence>
<evidence type="ECO:0000313" key="3">
    <source>
        <dbReference type="EMBL" id="ETW83438.1"/>
    </source>
</evidence>
<feature type="region of interest" description="Disordered" evidence="2">
    <location>
        <begin position="96"/>
        <end position="306"/>
    </location>
</feature>
<evidence type="ECO:0000256" key="1">
    <source>
        <dbReference type="SAM" id="Coils"/>
    </source>
</evidence>
<dbReference type="RefSeq" id="XP_009545686.1">
    <property type="nucleotide sequence ID" value="XM_009547391.1"/>
</dbReference>
<feature type="compositionally biased region" description="Acidic residues" evidence="2">
    <location>
        <begin position="577"/>
        <end position="586"/>
    </location>
</feature>
<feature type="compositionally biased region" description="Basic and acidic residues" evidence="2">
    <location>
        <begin position="160"/>
        <end position="170"/>
    </location>
</feature>
<feature type="coiled-coil region" evidence="1">
    <location>
        <begin position="332"/>
        <end position="506"/>
    </location>
</feature>
<feature type="region of interest" description="Disordered" evidence="2">
    <location>
        <begin position="552"/>
        <end position="586"/>
    </location>
</feature>
<gene>
    <name evidence="3" type="ORF">HETIRDRAFT_426691</name>
</gene>
<feature type="compositionally biased region" description="Polar residues" evidence="2">
    <location>
        <begin position="217"/>
        <end position="252"/>
    </location>
</feature>
<reference evidence="3 4" key="1">
    <citation type="journal article" date="2012" name="New Phytol.">
        <title>Insight into trade-off between wood decay and parasitism from the genome of a fungal forest pathogen.</title>
        <authorList>
            <person name="Olson A."/>
            <person name="Aerts A."/>
            <person name="Asiegbu F."/>
            <person name="Belbahri L."/>
            <person name="Bouzid O."/>
            <person name="Broberg A."/>
            <person name="Canback B."/>
            <person name="Coutinho P.M."/>
            <person name="Cullen D."/>
            <person name="Dalman K."/>
            <person name="Deflorio G."/>
            <person name="van Diepen L.T."/>
            <person name="Dunand C."/>
            <person name="Duplessis S."/>
            <person name="Durling M."/>
            <person name="Gonthier P."/>
            <person name="Grimwood J."/>
            <person name="Fossdal C.G."/>
            <person name="Hansson D."/>
            <person name="Henrissat B."/>
            <person name="Hietala A."/>
            <person name="Himmelstrand K."/>
            <person name="Hoffmeister D."/>
            <person name="Hogberg N."/>
            <person name="James T.Y."/>
            <person name="Karlsson M."/>
            <person name="Kohler A."/>
            <person name="Kues U."/>
            <person name="Lee Y.H."/>
            <person name="Lin Y.C."/>
            <person name="Lind M."/>
            <person name="Lindquist E."/>
            <person name="Lombard V."/>
            <person name="Lucas S."/>
            <person name="Lunden K."/>
            <person name="Morin E."/>
            <person name="Murat C."/>
            <person name="Park J."/>
            <person name="Raffaello T."/>
            <person name="Rouze P."/>
            <person name="Salamov A."/>
            <person name="Schmutz J."/>
            <person name="Solheim H."/>
            <person name="Stahlberg J."/>
            <person name="Velez H."/>
            <person name="de Vries R.P."/>
            <person name="Wiebenga A."/>
            <person name="Woodward S."/>
            <person name="Yakovlev I."/>
            <person name="Garbelotto M."/>
            <person name="Martin F."/>
            <person name="Grigoriev I.V."/>
            <person name="Stenlid J."/>
        </authorList>
    </citation>
    <scope>NUCLEOTIDE SEQUENCE [LARGE SCALE GENOMIC DNA]</scope>
    <source>
        <strain evidence="3 4">TC 32-1</strain>
    </source>
</reference>
<dbReference type="HOGENOM" id="CLU_007283_0_0_1"/>
<feature type="compositionally biased region" description="Low complexity" evidence="2">
    <location>
        <begin position="683"/>
        <end position="702"/>
    </location>
</feature>